<dbReference type="Gene3D" id="2.170.8.10">
    <property type="entry name" value="Phosphoenolpyruvate Carboxykinase, domain 2"/>
    <property type="match status" value="1"/>
</dbReference>
<dbReference type="InterPro" id="IPR035078">
    <property type="entry name" value="PEP_carboxykinase_GTP_N"/>
</dbReference>
<sequence length="121" mass="14189">MSAHTNNQKLLNFVKKYTDLCKPKEVHWCDGSQEEADKLFQMMVDKKMAIRLNQQKRSRCSLFRSDKRDAARVESRTFICSEREEDAGPTNHWKAPAEMKGIDHRLFDGCMEGRTMYVIPF</sequence>
<gene>
    <name evidence="2" type="ORF">M9Y10_019377</name>
</gene>
<name>A0ABR2HJA3_9EUKA</name>
<evidence type="ECO:0000313" key="2">
    <source>
        <dbReference type="EMBL" id="KAK8848316.1"/>
    </source>
</evidence>
<organism evidence="2 3">
    <name type="scientific">Tritrichomonas musculus</name>
    <dbReference type="NCBI Taxonomy" id="1915356"/>
    <lineage>
        <taxon>Eukaryota</taxon>
        <taxon>Metamonada</taxon>
        <taxon>Parabasalia</taxon>
        <taxon>Tritrichomonadida</taxon>
        <taxon>Tritrichomonadidae</taxon>
        <taxon>Tritrichomonas</taxon>
    </lineage>
</organism>
<accession>A0ABR2HJA3</accession>
<evidence type="ECO:0000313" key="3">
    <source>
        <dbReference type="Proteomes" id="UP001470230"/>
    </source>
</evidence>
<dbReference type="Proteomes" id="UP001470230">
    <property type="component" value="Unassembled WGS sequence"/>
</dbReference>
<dbReference type="Pfam" id="PF17297">
    <property type="entry name" value="PEPCK_N"/>
    <property type="match status" value="1"/>
</dbReference>
<dbReference type="PANTHER" id="PTHR11561">
    <property type="entry name" value="PHOSPHOENOLPYRUVATE CARBOXYKINASE"/>
    <property type="match status" value="1"/>
</dbReference>
<evidence type="ECO:0000259" key="1">
    <source>
        <dbReference type="Pfam" id="PF17297"/>
    </source>
</evidence>
<feature type="domain" description="Phosphoenolpyruvate carboxykinase GTP-utilising N-terminal" evidence="1">
    <location>
        <begin position="12"/>
        <end position="121"/>
    </location>
</feature>
<dbReference type="InterPro" id="IPR008210">
    <property type="entry name" value="PEP_carboxykinase_N"/>
</dbReference>
<dbReference type="EMBL" id="JAPFFF010000027">
    <property type="protein sequence ID" value="KAK8848316.1"/>
    <property type="molecule type" value="Genomic_DNA"/>
</dbReference>
<protein>
    <submittedName>
        <fullName evidence="2">Protein kinase C-like 1</fullName>
    </submittedName>
</protein>
<reference evidence="2 3" key="1">
    <citation type="submission" date="2024-04" db="EMBL/GenBank/DDBJ databases">
        <title>Tritrichomonas musculus Genome.</title>
        <authorList>
            <person name="Alves-Ferreira E."/>
            <person name="Grigg M."/>
            <person name="Lorenzi H."/>
            <person name="Galac M."/>
        </authorList>
    </citation>
    <scope>NUCLEOTIDE SEQUENCE [LARGE SCALE GENOMIC DNA]</scope>
    <source>
        <strain evidence="2 3">EAF2021</strain>
    </source>
</reference>
<dbReference type="SUPFAM" id="SSF68923">
    <property type="entry name" value="PEP carboxykinase N-terminal domain"/>
    <property type="match status" value="1"/>
</dbReference>
<proteinExistence type="predicted"/>
<dbReference type="InterPro" id="IPR008209">
    <property type="entry name" value="PEP_carboxykinase_GTP"/>
</dbReference>
<dbReference type="Gene3D" id="3.40.449.10">
    <property type="entry name" value="Phosphoenolpyruvate Carboxykinase, domain 1"/>
    <property type="match status" value="1"/>
</dbReference>
<dbReference type="PANTHER" id="PTHR11561:SF0">
    <property type="entry name" value="PHOSPHOENOLPYRUVATE CARBOXYKINASE [GTP]-RELATED"/>
    <property type="match status" value="1"/>
</dbReference>
<keyword evidence="3" id="KW-1185">Reference proteome</keyword>
<comment type="caution">
    <text evidence="2">The sequence shown here is derived from an EMBL/GenBank/DDBJ whole genome shotgun (WGS) entry which is preliminary data.</text>
</comment>